<dbReference type="EMBL" id="MFBJ01000027">
    <property type="protein sequence ID" value="OGD96222.1"/>
    <property type="molecule type" value="Genomic_DNA"/>
</dbReference>
<evidence type="ECO:0000313" key="2">
    <source>
        <dbReference type="Proteomes" id="UP000176666"/>
    </source>
</evidence>
<dbReference type="Proteomes" id="UP000176666">
    <property type="component" value="Unassembled WGS sequence"/>
</dbReference>
<organism evidence="1 2">
    <name type="scientific">Candidatus Curtissbacteria bacterium RIFCSPHIGHO2_12_FULL_38_9b</name>
    <dbReference type="NCBI Taxonomy" id="1797720"/>
    <lineage>
        <taxon>Bacteria</taxon>
        <taxon>Candidatus Curtissiibacteriota</taxon>
    </lineage>
</organism>
<gene>
    <name evidence="1" type="ORF">A3F02_02375</name>
</gene>
<name>A0A1F5GWE0_9BACT</name>
<reference evidence="1 2" key="1">
    <citation type="journal article" date="2016" name="Nat. Commun.">
        <title>Thousands of microbial genomes shed light on interconnected biogeochemical processes in an aquifer system.</title>
        <authorList>
            <person name="Anantharaman K."/>
            <person name="Brown C.T."/>
            <person name="Hug L.A."/>
            <person name="Sharon I."/>
            <person name="Castelle C.J."/>
            <person name="Probst A.J."/>
            <person name="Thomas B.C."/>
            <person name="Singh A."/>
            <person name="Wilkins M.J."/>
            <person name="Karaoz U."/>
            <person name="Brodie E.L."/>
            <person name="Williams K.H."/>
            <person name="Hubbard S.S."/>
            <person name="Banfield J.F."/>
        </authorList>
    </citation>
    <scope>NUCLEOTIDE SEQUENCE [LARGE SCALE GENOMIC DNA]</scope>
</reference>
<accession>A0A1F5GWE0</accession>
<comment type="caution">
    <text evidence="1">The sequence shown here is derived from an EMBL/GenBank/DDBJ whole genome shotgun (WGS) entry which is preliminary data.</text>
</comment>
<sequence>MEQIIGVMKQVSSSKSARSVFNKLNFYTQSSLKPTQDTMVTLARWLIWSSSVKFLSDFNLLLVWDLGCLLRASSLARSGNRNLFMEGGV</sequence>
<dbReference type="AlphaFoldDB" id="A0A1F5GWE0"/>
<protein>
    <submittedName>
        <fullName evidence="1">Uncharacterized protein</fullName>
    </submittedName>
</protein>
<evidence type="ECO:0000313" key="1">
    <source>
        <dbReference type="EMBL" id="OGD96222.1"/>
    </source>
</evidence>
<proteinExistence type="predicted"/>